<evidence type="ECO:0008006" key="2">
    <source>
        <dbReference type="Google" id="ProtNLM"/>
    </source>
</evidence>
<accession>A0A381PF28</accession>
<dbReference type="AlphaFoldDB" id="A0A381PF28"/>
<sequence length="133" mass="15921">MKNLFLIIILFCAINTNAQQGFVMMNQNKVEFSNQGKAYKIFDDYLNPIWNQLVDEGMIISYSMMTHAWGDEWNLNYMIITKDHASFLKAWSEGFKRIRSTVPQEKWDELMRYTLEHKDNLYSLRHHYDGKKN</sequence>
<gene>
    <name evidence="1" type="ORF">METZ01_LOCUS17593</name>
</gene>
<organism evidence="1">
    <name type="scientific">marine metagenome</name>
    <dbReference type="NCBI Taxonomy" id="408172"/>
    <lineage>
        <taxon>unclassified sequences</taxon>
        <taxon>metagenomes</taxon>
        <taxon>ecological metagenomes</taxon>
    </lineage>
</organism>
<name>A0A381PF28_9ZZZZ</name>
<dbReference type="EMBL" id="UINC01000941">
    <property type="protein sequence ID" value="SUZ64739.1"/>
    <property type="molecule type" value="Genomic_DNA"/>
</dbReference>
<reference evidence="1" key="1">
    <citation type="submission" date="2018-05" db="EMBL/GenBank/DDBJ databases">
        <authorList>
            <person name="Lanie J.A."/>
            <person name="Ng W.-L."/>
            <person name="Kazmierczak K.M."/>
            <person name="Andrzejewski T.M."/>
            <person name="Davidsen T.M."/>
            <person name="Wayne K.J."/>
            <person name="Tettelin H."/>
            <person name="Glass J.I."/>
            <person name="Rusch D."/>
            <person name="Podicherti R."/>
            <person name="Tsui H.-C.T."/>
            <person name="Winkler M.E."/>
        </authorList>
    </citation>
    <scope>NUCLEOTIDE SEQUENCE</scope>
</reference>
<proteinExistence type="predicted"/>
<evidence type="ECO:0000313" key="1">
    <source>
        <dbReference type="EMBL" id="SUZ64739.1"/>
    </source>
</evidence>
<protein>
    <recommendedName>
        <fullName evidence="2">NIPSNAP domain-containing protein</fullName>
    </recommendedName>
</protein>